<dbReference type="Pfam" id="PF00903">
    <property type="entry name" value="Glyoxalase"/>
    <property type="match status" value="1"/>
</dbReference>
<accession>A0ABW1TXA2</accession>
<dbReference type="PANTHER" id="PTHR21366:SF14">
    <property type="entry name" value="GLYOXALASE DOMAIN-CONTAINING PROTEIN 5"/>
    <property type="match status" value="1"/>
</dbReference>
<dbReference type="Proteomes" id="UP001596270">
    <property type="component" value="Unassembled WGS sequence"/>
</dbReference>
<dbReference type="PROSITE" id="PS51819">
    <property type="entry name" value="VOC"/>
    <property type="match status" value="1"/>
</dbReference>
<proteinExistence type="predicted"/>
<reference evidence="4" key="1">
    <citation type="journal article" date="2019" name="Int. J. Syst. Evol. Microbiol.">
        <title>The Global Catalogue of Microorganisms (GCM) 10K type strain sequencing project: providing services to taxonomists for standard genome sequencing and annotation.</title>
        <authorList>
            <consortium name="The Broad Institute Genomics Platform"/>
            <consortium name="The Broad Institute Genome Sequencing Center for Infectious Disease"/>
            <person name="Wu L."/>
            <person name="Ma J."/>
        </authorList>
    </citation>
    <scope>NUCLEOTIDE SEQUENCE [LARGE SCALE GENOMIC DNA]</scope>
    <source>
        <strain evidence="4">CCUG 39402</strain>
    </source>
</reference>
<dbReference type="InterPro" id="IPR004360">
    <property type="entry name" value="Glyas_Fos-R_dOase_dom"/>
</dbReference>
<dbReference type="PANTHER" id="PTHR21366">
    <property type="entry name" value="GLYOXALASE FAMILY PROTEIN"/>
    <property type="match status" value="1"/>
</dbReference>
<comment type="caution">
    <text evidence="3">The sequence shown here is derived from an EMBL/GenBank/DDBJ whole genome shotgun (WGS) entry which is preliminary data.</text>
</comment>
<gene>
    <name evidence="3" type="ORF">ACFQND_09695</name>
</gene>
<evidence type="ECO:0000256" key="1">
    <source>
        <dbReference type="SAM" id="MobiDB-lite"/>
    </source>
</evidence>
<feature type="domain" description="VOC" evidence="2">
    <location>
        <begin position="9"/>
        <end position="135"/>
    </location>
</feature>
<dbReference type="SUPFAM" id="SSF54593">
    <property type="entry name" value="Glyoxalase/Bleomycin resistance protein/Dihydroxybiphenyl dioxygenase"/>
    <property type="match status" value="1"/>
</dbReference>
<evidence type="ECO:0000313" key="4">
    <source>
        <dbReference type="Proteomes" id="UP001596270"/>
    </source>
</evidence>
<keyword evidence="4" id="KW-1185">Reference proteome</keyword>
<dbReference type="CDD" id="cd08343">
    <property type="entry name" value="ED_TypeI_classII_C"/>
    <property type="match status" value="1"/>
</dbReference>
<dbReference type="EMBL" id="JBHSRS010000018">
    <property type="protein sequence ID" value="MFC6281503.1"/>
    <property type="molecule type" value="Genomic_DNA"/>
</dbReference>
<dbReference type="InterPro" id="IPR037523">
    <property type="entry name" value="VOC_core"/>
</dbReference>
<organism evidence="3 4">
    <name type="scientific">Polaromonas aquatica</name>
    <dbReference type="NCBI Taxonomy" id="332657"/>
    <lineage>
        <taxon>Bacteria</taxon>
        <taxon>Pseudomonadati</taxon>
        <taxon>Pseudomonadota</taxon>
        <taxon>Betaproteobacteria</taxon>
        <taxon>Burkholderiales</taxon>
        <taxon>Comamonadaceae</taxon>
        <taxon>Polaromonas</taxon>
    </lineage>
</organism>
<dbReference type="InterPro" id="IPR029068">
    <property type="entry name" value="Glyas_Bleomycin-R_OHBP_Dase"/>
</dbReference>
<dbReference type="Gene3D" id="3.10.180.10">
    <property type="entry name" value="2,3-Dihydroxybiphenyl 1,2-Dioxygenase, domain 1"/>
    <property type="match status" value="1"/>
</dbReference>
<name>A0ABW1TXA2_9BURK</name>
<evidence type="ECO:0000313" key="3">
    <source>
        <dbReference type="EMBL" id="MFC6281503.1"/>
    </source>
</evidence>
<evidence type="ECO:0000259" key="2">
    <source>
        <dbReference type="PROSITE" id="PS51819"/>
    </source>
</evidence>
<protein>
    <submittedName>
        <fullName evidence="3">VOC family protein</fullName>
    </submittedName>
</protein>
<feature type="region of interest" description="Disordered" evidence="1">
    <location>
        <begin position="168"/>
        <end position="191"/>
    </location>
</feature>
<sequence length="191" mass="21446">MANRPRPQRLGHVVLNVRDLQASVRFYTDIVGLQLSDYIEDQMAFLRCGQDHHDLALAQIPADGAQRSATYVPGRPGLEHFAYQLGSLAEIEAAAHYLQEKGVEIVRGIGKHGPGENLFLVFKDPDGNYCEFYAEMVQVTPAQPYTPRVWKNDLAAFDQWHFEKFVVPPPEWGPARQDDAKRTDGQAGAQE</sequence>
<dbReference type="InterPro" id="IPR050383">
    <property type="entry name" value="GlyoxalaseI/FosfomycinResist"/>
</dbReference>
<dbReference type="RefSeq" id="WP_371437123.1">
    <property type="nucleotide sequence ID" value="NZ_JBHSRS010000018.1"/>
</dbReference>